<name>A0ABS7KYN3_CLOSR</name>
<evidence type="ECO:0000313" key="3">
    <source>
        <dbReference type="Proteomes" id="UP001299068"/>
    </source>
</evidence>
<dbReference type="Pfam" id="PF10096">
    <property type="entry name" value="DUF2334"/>
    <property type="match status" value="1"/>
</dbReference>
<dbReference type="RefSeq" id="WP_221861248.1">
    <property type="nucleotide sequence ID" value="NZ_JAIKTU010000008.1"/>
</dbReference>
<dbReference type="EMBL" id="JAIKTU010000008">
    <property type="protein sequence ID" value="MBY0755919.1"/>
    <property type="molecule type" value="Genomic_DNA"/>
</dbReference>
<keyword evidence="3" id="KW-1185">Reference proteome</keyword>
<sequence>MMYKKYRNYIFYTFIIVALFGVIPQRKASASTFNNIIILYDSYTQYGEDKNTLDYVNEMVLSFGGKVNIVNFNDFKDELFRDYSSVIILSNDDNSLSKDMKDKIKNFKGTIFWIGKNYGEFKGQSNITHIGLNSLNSSTQKKIFKAFNEKEVWIQKKYFILDNVNPFIDLNELVNKIDYLNSHGIQFFISAIPIFENTDFNAMKRFAEVLRYAQCKGGYVILHSPYIMEKSAPSEDIINKSEIGYQNYLNYLIYPLGFDIPDFFLYRDNMKQFLEKTNTIFISDDEGMGAQSPGYFKNIKFDNVINKVDYTKINNIKYRDFKDIAISVDNSIPYDKFKNIVDELRNLEIYFNDPRYLNIELKINNNTITSGISGTFLDGSPVTQNNFISRDDFAKAVEKSSSLEVEENKKLISIEKPKKIIIIIAASSSIIFLIIVILSRKKDKRKYFK</sequence>
<organism evidence="2 3">
    <name type="scientific">Clostridium sardiniense</name>
    <name type="common">Clostridium absonum</name>
    <dbReference type="NCBI Taxonomy" id="29369"/>
    <lineage>
        <taxon>Bacteria</taxon>
        <taxon>Bacillati</taxon>
        <taxon>Bacillota</taxon>
        <taxon>Clostridia</taxon>
        <taxon>Eubacteriales</taxon>
        <taxon>Clostridiaceae</taxon>
        <taxon>Clostridium</taxon>
    </lineage>
</organism>
<evidence type="ECO:0000256" key="1">
    <source>
        <dbReference type="SAM" id="Phobius"/>
    </source>
</evidence>
<keyword evidence="1" id="KW-0472">Membrane</keyword>
<gene>
    <name evidence="2" type="ORF">K5V21_10720</name>
</gene>
<accession>A0ABS7KYN3</accession>
<dbReference type="InterPro" id="IPR018763">
    <property type="entry name" value="DUF2334"/>
</dbReference>
<protein>
    <submittedName>
        <fullName evidence="2">DUF2334 domain-containing protein</fullName>
    </submittedName>
</protein>
<comment type="caution">
    <text evidence="2">The sequence shown here is derived from an EMBL/GenBank/DDBJ whole genome shotgun (WGS) entry which is preliminary data.</text>
</comment>
<proteinExistence type="predicted"/>
<evidence type="ECO:0000313" key="2">
    <source>
        <dbReference type="EMBL" id="MBY0755919.1"/>
    </source>
</evidence>
<reference evidence="2 3" key="1">
    <citation type="journal article" date="2021" name="Cell Host Microbe">
        <title>in vivo commensal control of Clostridioides difficile virulence.</title>
        <authorList>
            <person name="Girinathan B.P."/>
            <person name="Dibenedetto N."/>
            <person name="Worley J.N."/>
            <person name="Peltier J."/>
            <person name="Arrieta-Ortiz M.L."/>
            <person name="Rupa Christinal Immanuel S."/>
            <person name="Lavin R."/>
            <person name="Delaney M.L."/>
            <person name="Cummins C."/>
            <person name="Hoffmann M."/>
            <person name="Luo Y."/>
            <person name="Gonzalez-Escalona N."/>
            <person name="Allard M."/>
            <person name="Onderdonk A.B."/>
            <person name="Gerber G.K."/>
            <person name="Sonenshein A.L."/>
            <person name="Baliga N."/>
            <person name="Dupuy B."/>
            <person name="Bry L."/>
        </authorList>
    </citation>
    <scope>NUCLEOTIDE SEQUENCE [LARGE SCALE GENOMIC DNA]</scope>
    <source>
        <strain evidence="2 3">DSM 599</strain>
    </source>
</reference>
<dbReference type="Proteomes" id="UP001299068">
    <property type="component" value="Unassembled WGS sequence"/>
</dbReference>
<keyword evidence="1" id="KW-0812">Transmembrane</keyword>
<keyword evidence="1" id="KW-1133">Transmembrane helix</keyword>
<feature type="transmembrane region" description="Helical" evidence="1">
    <location>
        <begin position="420"/>
        <end position="439"/>
    </location>
</feature>